<organism evidence="1 2">
    <name type="scientific">Linderina pennispora</name>
    <dbReference type="NCBI Taxonomy" id="61395"/>
    <lineage>
        <taxon>Eukaryota</taxon>
        <taxon>Fungi</taxon>
        <taxon>Fungi incertae sedis</taxon>
        <taxon>Zoopagomycota</taxon>
        <taxon>Kickxellomycotina</taxon>
        <taxon>Kickxellomycetes</taxon>
        <taxon>Kickxellales</taxon>
        <taxon>Kickxellaceae</taxon>
        <taxon>Linderina</taxon>
    </lineage>
</organism>
<dbReference type="RefSeq" id="XP_040741390.1">
    <property type="nucleotide sequence ID" value="XM_040891690.1"/>
</dbReference>
<comment type="caution">
    <text evidence="1">The sequence shown here is derived from an EMBL/GenBank/DDBJ whole genome shotgun (WGS) entry which is preliminary data.</text>
</comment>
<dbReference type="GeneID" id="63808338"/>
<name>A0A1Y1W1T0_9FUNG</name>
<evidence type="ECO:0000313" key="2">
    <source>
        <dbReference type="Proteomes" id="UP000193922"/>
    </source>
</evidence>
<gene>
    <name evidence="1" type="ORF">DL89DRAFT_45626</name>
</gene>
<protein>
    <submittedName>
        <fullName evidence="1">Uncharacterized protein</fullName>
    </submittedName>
</protein>
<keyword evidence="2" id="KW-1185">Reference proteome</keyword>
<dbReference type="EMBL" id="MCFD01000012">
    <property type="protein sequence ID" value="ORX67503.1"/>
    <property type="molecule type" value="Genomic_DNA"/>
</dbReference>
<dbReference type="Proteomes" id="UP000193922">
    <property type="component" value="Unassembled WGS sequence"/>
</dbReference>
<evidence type="ECO:0000313" key="1">
    <source>
        <dbReference type="EMBL" id="ORX67503.1"/>
    </source>
</evidence>
<proteinExistence type="predicted"/>
<accession>A0A1Y1W1T0</accession>
<reference evidence="1 2" key="1">
    <citation type="submission" date="2016-07" db="EMBL/GenBank/DDBJ databases">
        <title>Pervasive Adenine N6-methylation of Active Genes in Fungi.</title>
        <authorList>
            <consortium name="DOE Joint Genome Institute"/>
            <person name="Mondo S.J."/>
            <person name="Dannebaum R.O."/>
            <person name="Kuo R.C."/>
            <person name="Labutti K."/>
            <person name="Haridas S."/>
            <person name="Kuo A."/>
            <person name="Salamov A."/>
            <person name="Ahrendt S.R."/>
            <person name="Lipzen A."/>
            <person name="Sullivan W."/>
            <person name="Andreopoulos W.B."/>
            <person name="Clum A."/>
            <person name="Lindquist E."/>
            <person name="Daum C."/>
            <person name="Ramamoorthy G.K."/>
            <person name="Gryganskyi A."/>
            <person name="Culley D."/>
            <person name="Magnuson J.K."/>
            <person name="James T.Y."/>
            <person name="O'Malley M.A."/>
            <person name="Stajich J.E."/>
            <person name="Spatafora J.W."/>
            <person name="Visel A."/>
            <person name="Grigoriev I.V."/>
        </authorList>
    </citation>
    <scope>NUCLEOTIDE SEQUENCE [LARGE SCALE GENOMIC DNA]</scope>
    <source>
        <strain evidence="1 2">ATCC 12442</strain>
    </source>
</reference>
<dbReference type="AlphaFoldDB" id="A0A1Y1W1T0"/>
<sequence length="117" mass="12513">MAADTTLACSQATTTLVRTIMELPRTCHRSAAAAIRGITDSRRHKTALLHHLAALAAHHSTSGITTRGPTTITLMDFTAGMPPMVGTAATAAAGNPKNYPWHGYFNCYAFCVRINDE</sequence>